<dbReference type="Pfam" id="PF03473">
    <property type="entry name" value="MOSC"/>
    <property type="match status" value="1"/>
</dbReference>
<sequence length="211" mass="22468">MVRIGDGAKLAPRMGTGKRMAELRKTGFVGEIVWLGHIPVDGGSLRSSSRDRLDLQFGGVEGERHHGLQRPSCARVTNLYPRGTQIVNSRQLSILSAEELAAIATAMGLSDLDPGLLGASMVLRGIGDFSHVPPASRLQAPSGAVVTVDLENGPCVFPGREIEAEFPGHGKLFKPAARNRRGVTAWVECPGVLALGDRLCLFVPDQAAWSP</sequence>
<proteinExistence type="predicted"/>
<dbReference type="Proteomes" id="UP000182466">
    <property type="component" value="Unassembled WGS sequence"/>
</dbReference>
<dbReference type="EMBL" id="FPAW01000016">
    <property type="protein sequence ID" value="SFT97362.1"/>
    <property type="molecule type" value="Genomic_DNA"/>
</dbReference>
<feature type="domain" description="MOSC" evidence="1">
    <location>
        <begin position="45"/>
        <end position="202"/>
    </location>
</feature>
<dbReference type="STRING" id="999627.SAMN05216236_1162"/>
<dbReference type="InterPro" id="IPR011037">
    <property type="entry name" value="Pyrv_Knase-like_insert_dom_sf"/>
</dbReference>
<dbReference type="PROSITE" id="PS51340">
    <property type="entry name" value="MOSC"/>
    <property type="match status" value="1"/>
</dbReference>
<name>A0A1I7CD68_9RHOB</name>
<reference evidence="2 3" key="1">
    <citation type="submission" date="2016-10" db="EMBL/GenBank/DDBJ databases">
        <authorList>
            <person name="de Groot N.N."/>
        </authorList>
    </citation>
    <scope>NUCLEOTIDE SEQUENCE [LARGE SCALE GENOMIC DNA]</scope>
    <source>
        <strain evidence="2 3">CGMCC 1.10959</strain>
    </source>
</reference>
<dbReference type="PANTHER" id="PTHR36930">
    <property type="entry name" value="METAL-SULFUR CLUSTER BIOSYNTHESIS PROTEINS YUAD-RELATED"/>
    <property type="match status" value="1"/>
</dbReference>
<evidence type="ECO:0000313" key="2">
    <source>
        <dbReference type="EMBL" id="SFT97362.1"/>
    </source>
</evidence>
<gene>
    <name evidence="2" type="ORF">SAMN05216236_1162</name>
</gene>
<dbReference type="GO" id="GO:0003824">
    <property type="term" value="F:catalytic activity"/>
    <property type="evidence" value="ECO:0007669"/>
    <property type="project" value="InterPro"/>
</dbReference>
<dbReference type="AlphaFoldDB" id="A0A1I7CD68"/>
<dbReference type="InterPro" id="IPR052716">
    <property type="entry name" value="MOSC_domain"/>
</dbReference>
<dbReference type="Gene3D" id="2.40.33.20">
    <property type="entry name" value="PK beta-barrel domain-like"/>
    <property type="match status" value="1"/>
</dbReference>
<dbReference type="SUPFAM" id="SSF50800">
    <property type="entry name" value="PK beta-barrel domain-like"/>
    <property type="match status" value="1"/>
</dbReference>
<dbReference type="GO" id="GO:0030151">
    <property type="term" value="F:molybdenum ion binding"/>
    <property type="evidence" value="ECO:0007669"/>
    <property type="project" value="InterPro"/>
</dbReference>
<evidence type="ECO:0000259" key="1">
    <source>
        <dbReference type="PROSITE" id="PS51340"/>
    </source>
</evidence>
<evidence type="ECO:0000313" key="3">
    <source>
        <dbReference type="Proteomes" id="UP000182466"/>
    </source>
</evidence>
<keyword evidence="3" id="KW-1185">Reference proteome</keyword>
<organism evidence="2 3">
    <name type="scientific">Sedimentitalea nanhaiensis</name>
    <dbReference type="NCBI Taxonomy" id="999627"/>
    <lineage>
        <taxon>Bacteria</taxon>
        <taxon>Pseudomonadati</taxon>
        <taxon>Pseudomonadota</taxon>
        <taxon>Alphaproteobacteria</taxon>
        <taxon>Rhodobacterales</taxon>
        <taxon>Paracoccaceae</taxon>
        <taxon>Sedimentitalea</taxon>
    </lineage>
</organism>
<dbReference type="InterPro" id="IPR005302">
    <property type="entry name" value="MoCF_Sase_C"/>
</dbReference>
<dbReference type="GO" id="GO:0030170">
    <property type="term" value="F:pyridoxal phosphate binding"/>
    <property type="evidence" value="ECO:0007669"/>
    <property type="project" value="InterPro"/>
</dbReference>
<protein>
    <recommendedName>
        <fullName evidence="1">MOSC domain-containing protein</fullName>
    </recommendedName>
</protein>
<dbReference type="PANTHER" id="PTHR36930:SF1">
    <property type="entry name" value="MOSC DOMAIN-CONTAINING PROTEIN"/>
    <property type="match status" value="1"/>
</dbReference>
<dbReference type="eggNOG" id="ENOG502ZBJY">
    <property type="taxonomic scope" value="Bacteria"/>
</dbReference>
<accession>A0A1I7CD68</accession>